<evidence type="ECO:0000256" key="13">
    <source>
        <dbReference type="ARBA" id="ARBA00048483"/>
    </source>
</evidence>
<keyword evidence="6 15" id="KW-0812">Transmembrane</keyword>
<comment type="catalytic activity">
    <reaction evidence="13">
        <text>2 a Fe(II)-siderophore + NADP(+) + H(+) = 2 a Fe(III)-siderophore + NADPH</text>
        <dbReference type="Rhea" id="RHEA:28795"/>
        <dbReference type="Rhea" id="RHEA-COMP:11342"/>
        <dbReference type="Rhea" id="RHEA-COMP:11344"/>
        <dbReference type="ChEBI" id="CHEBI:15378"/>
        <dbReference type="ChEBI" id="CHEBI:29033"/>
        <dbReference type="ChEBI" id="CHEBI:29034"/>
        <dbReference type="ChEBI" id="CHEBI:57783"/>
        <dbReference type="ChEBI" id="CHEBI:58349"/>
        <dbReference type="EC" id="1.16.1.9"/>
    </reaction>
</comment>
<feature type="transmembrane region" description="Helical" evidence="15">
    <location>
        <begin position="211"/>
        <end position="230"/>
    </location>
</feature>
<dbReference type="InterPro" id="IPR017927">
    <property type="entry name" value="FAD-bd_FR_type"/>
</dbReference>
<comment type="similarity">
    <text evidence="2">Belongs to the ferric reductase (FRE) family.</text>
</comment>
<dbReference type="Proteomes" id="UP000242877">
    <property type="component" value="Unassembled WGS sequence"/>
</dbReference>
<feature type="region of interest" description="Disordered" evidence="14">
    <location>
        <begin position="529"/>
        <end position="584"/>
    </location>
</feature>
<organism evidence="17 18">
    <name type="scientific">Ascosphaera apis ARSEF 7405</name>
    <dbReference type="NCBI Taxonomy" id="392613"/>
    <lineage>
        <taxon>Eukaryota</taxon>
        <taxon>Fungi</taxon>
        <taxon>Dikarya</taxon>
        <taxon>Ascomycota</taxon>
        <taxon>Pezizomycotina</taxon>
        <taxon>Eurotiomycetes</taxon>
        <taxon>Eurotiomycetidae</taxon>
        <taxon>Onygenales</taxon>
        <taxon>Ascosphaeraceae</taxon>
        <taxon>Ascosphaera</taxon>
    </lineage>
</organism>
<keyword evidence="10" id="KW-0406">Ion transport</keyword>
<dbReference type="GO" id="GO:0006826">
    <property type="term" value="P:iron ion transport"/>
    <property type="evidence" value="ECO:0007669"/>
    <property type="project" value="TreeGrafter"/>
</dbReference>
<evidence type="ECO:0000256" key="1">
    <source>
        <dbReference type="ARBA" id="ARBA00004651"/>
    </source>
</evidence>
<dbReference type="InterPro" id="IPR013121">
    <property type="entry name" value="Fe_red_NAD-bd_6"/>
</dbReference>
<feature type="transmembrane region" description="Helical" evidence="15">
    <location>
        <begin position="29"/>
        <end position="47"/>
    </location>
</feature>
<evidence type="ECO:0000313" key="18">
    <source>
        <dbReference type="Proteomes" id="UP000242877"/>
    </source>
</evidence>
<keyword evidence="12" id="KW-0325">Glycoprotein</keyword>
<evidence type="ECO:0000256" key="6">
    <source>
        <dbReference type="ARBA" id="ARBA00022692"/>
    </source>
</evidence>
<feature type="transmembrane region" description="Helical" evidence="15">
    <location>
        <begin position="178"/>
        <end position="199"/>
    </location>
</feature>
<dbReference type="OrthoDB" id="3944240at2759"/>
<feature type="transmembrane region" description="Helical" evidence="15">
    <location>
        <begin position="107"/>
        <end position="125"/>
    </location>
</feature>
<evidence type="ECO:0000256" key="2">
    <source>
        <dbReference type="ARBA" id="ARBA00006278"/>
    </source>
</evidence>
<dbReference type="CDD" id="cd06186">
    <property type="entry name" value="NOX_Duox_like_FAD_NADP"/>
    <property type="match status" value="1"/>
</dbReference>
<protein>
    <recommendedName>
        <fullName evidence="3">ferric-chelate reductase (NADPH)</fullName>
        <ecNumber evidence="3">1.16.1.9</ecNumber>
    </recommendedName>
</protein>
<dbReference type="EMBL" id="AZGZ01000016">
    <property type="protein sequence ID" value="KZZ90633.1"/>
    <property type="molecule type" value="Genomic_DNA"/>
</dbReference>
<evidence type="ECO:0000256" key="4">
    <source>
        <dbReference type="ARBA" id="ARBA00022448"/>
    </source>
</evidence>
<evidence type="ECO:0000256" key="15">
    <source>
        <dbReference type="SAM" id="Phobius"/>
    </source>
</evidence>
<dbReference type="InterPro" id="IPR051410">
    <property type="entry name" value="Ferric/Cupric_Reductase"/>
</dbReference>
<keyword evidence="5" id="KW-1003">Cell membrane</keyword>
<feature type="compositionally biased region" description="Basic and acidic residues" evidence="14">
    <location>
        <begin position="553"/>
        <end position="573"/>
    </location>
</feature>
<evidence type="ECO:0000256" key="7">
    <source>
        <dbReference type="ARBA" id="ARBA00022982"/>
    </source>
</evidence>
<dbReference type="PROSITE" id="PS51384">
    <property type="entry name" value="FAD_FR"/>
    <property type="match status" value="1"/>
</dbReference>
<dbReference type="VEuPathDB" id="FungiDB:AAP_03728"/>
<evidence type="ECO:0000256" key="14">
    <source>
        <dbReference type="SAM" id="MobiDB-lite"/>
    </source>
</evidence>
<dbReference type="GO" id="GO:0006879">
    <property type="term" value="P:intracellular iron ion homeostasis"/>
    <property type="evidence" value="ECO:0007669"/>
    <property type="project" value="TreeGrafter"/>
</dbReference>
<dbReference type="SUPFAM" id="SSF63380">
    <property type="entry name" value="Riboflavin synthase domain-like"/>
    <property type="match status" value="1"/>
</dbReference>
<evidence type="ECO:0000256" key="11">
    <source>
        <dbReference type="ARBA" id="ARBA00023136"/>
    </source>
</evidence>
<feature type="transmembrane region" description="Helical" evidence="15">
    <location>
        <begin position="242"/>
        <end position="262"/>
    </location>
</feature>
<name>A0A162IA40_9EURO</name>
<evidence type="ECO:0000256" key="5">
    <source>
        <dbReference type="ARBA" id="ARBA00022475"/>
    </source>
</evidence>
<evidence type="ECO:0000313" key="17">
    <source>
        <dbReference type="EMBL" id="KZZ90633.1"/>
    </source>
</evidence>
<dbReference type="AlphaFoldDB" id="A0A162IA40"/>
<dbReference type="GO" id="GO:0052851">
    <property type="term" value="F:ferric-chelate reductase (NADPH) activity"/>
    <property type="evidence" value="ECO:0007669"/>
    <property type="project" value="UniProtKB-EC"/>
</dbReference>
<dbReference type="EC" id="1.16.1.9" evidence="3"/>
<dbReference type="InterPro" id="IPR013112">
    <property type="entry name" value="FAD-bd_8"/>
</dbReference>
<dbReference type="InterPro" id="IPR017938">
    <property type="entry name" value="Riboflavin_synthase-like_b-brl"/>
</dbReference>
<keyword evidence="7" id="KW-0249">Electron transport</keyword>
<accession>A0A162IA40</accession>
<keyword evidence="9" id="KW-0560">Oxidoreductase</keyword>
<dbReference type="Gene3D" id="3.40.50.80">
    <property type="entry name" value="Nucleotide-binding domain of ferredoxin-NADP reductase (FNR) module"/>
    <property type="match status" value="1"/>
</dbReference>
<feature type="domain" description="FAD-binding FR-type" evidence="16">
    <location>
        <begin position="305"/>
        <end position="417"/>
    </location>
</feature>
<keyword evidence="8 15" id="KW-1133">Transmembrane helix</keyword>
<dbReference type="Pfam" id="PF08030">
    <property type="entry name" value="NAD_binding_6"/>
    <property type="match status" value="1"/>
</dbReference>
<proteinExistence type="inferred from homology"/>
<evidence type="ECO:0000256" key="3">
    <source>
        <dbReference type="ARBA" id="ARBA00012668"/>
    </source>
</evidence>
<dbReference type="SUPFAM" id="SSF52343">
    <property type="entry name" value="Ferredoxin reductase-like, C-terminal NADP-linked domain"/>
    <property type="match status" value="1"/>
</dbReference>
<evidence type="ECO:0000256" key="12">
    <source>
        <dbReference type="ARBA" id="ARBA00023180"/>
    </source>
</evidence>
<dbReference type="GO" id="GO:0005886">
    <property type="term" value="C:plasma membrane"/>
    <property type="evidence" value="ECO:0007669"/>
    <property type="project" value="UniProtKB-SubCell"/>
</dbReference>
<evidence type="ECO:0000256" key="8">
    <source>
        <dbReference type="ARBA" id="ARBA00022989"/>
    </source>
</evidence>
<dbReference type="GO" id="GO:0015677">
    <property type="term" value="P:copper ion import"/>
    <property type="evidence" value="ECO:0007669"/>
    <property type="project" value="TreeGrafter"/>
</dbReference>
<keyword evidence="4" id="KW-0813">Transport</keyword>
<dbReference type="PANTHER" id="PTHR32361:SF9">
    <property type="entry name" value="FERRIC REDUCTASE TRANSMEMBRANE COMPONENT 3-RELATED"/>
    <property type="match status" value="1"/>
</dbReference>
<keyword evidence="18" id="KW-1185">Reference proteome</keyword>
<dbReference type="SFLD" id="SFLDS00052">
    <property type="entry name" value="Ferric_Reductase_Domain"/>
    <property type="match status" value="1"/>
</dbReference>
<comment type="subcellular location">
    <subcellularLocation>
        <location evidence="1">Cell membrane</location>
        <topology evidence="1">Multi-pass membrane protein</topology>
    </subcellularLocation>
</comment>
<evidence type="ECO:0000259" key="16">
    <source>
        <dbReference type="PROSITE" id="PS51384"/>
    </source>
</evidence>
<dbReference type="Pfam" id="PF08022">
    <property type="entry name" value="FAD_binding_8"/>
    <property type="match status" value="1"/>
</dbReference>
<keyword evidence="11 15" id="KW-0472">Membrane</keyword>
<dbReference type="InterPro" id="IPR013130">
    <property type="entry name" value="Fe3_Rdtase_TM_dom"/>
</dbReference>
<evidence type="ECO:0000256" key="10">
    <source>
        <dbReference type="ARBA" id="ARBA00023065"/>
    </source>
</evidence>
<evidence type="ECO:0000256" key="9">
    <source>
        <dbReference type="ARBA" id="ARBA00023002"/>
    </source>
</evidence>
<dbReference type="Pfam" id="PF01794">
    <property type="entry name" value="Ferric_reduct"/>
    <property type="match status" value="1"/>
</dbReference>
<reference evidence="17 18" key="1">
    <citation type="journal article" date="2016" name="Genome Biol. Evol.">
        <title>Divergent and convergent evolution of fungal pathogenicity.</title>
        <authorList>
            <person name="Shang Y."/>
            <person name="Xiao G."/>
            <person name="Zheng P."/>
            <person name="Cen K."/>
            <person name="Zhan S."/>
            <person name="Wang C."/>
        </authorList>
    </citation>
    <scope>NUCLEOTIDE SEQUENCE [LARGE SCALE GENOMIC DNA]</scope>
    <source>
        <strain evidence="17 18">ARSEF 7405</strain>
    </source>
</reference>
<dbReference type="PANTHER" id="PTHR32361">
    <property type="entry name" value="FERRIC/CUPRIC REDUCTASE TRANSMEMBRANE COMPONENT"/>
    <property type="match status" value="1"/>
</dbReference>
<gene>
    <name evidence="17" type="ORF">AAP_03728</name>
</gene>
<dbReference type="SFLD" id="SFLDG01168">
    <property type="entry name" value="Ferric_reductase_subgroup_(FRE"/>
    <property type="match status" value="1"/>
</dbReference>
<comment type="caution">
    <text evidence="17">The sequence shown here is derived from an EMBL/GenBank/DDBJ whole genome shotgun (WGS) entry which is preliminary data.</text>
</comment>
<dbReference type="InterPro" id="IPR039261">
    <property type="entry name" value="FNR_nucleotide-bd"/>
</dbReference>
<sequence>MDMDGMGSMPMGGMDMGDGVPGLFYLQRMYWACLGAAIGAFTIANLINHFIRYQRFHDGSAAPAKPKNFFFVGYATLTAIAREVTYASLRPVSIGPWKWHCPSLGPVLLALANLTILMVFCFYKLNTADQWSWENIGYRTGFMSISQLPMIILLAGKNNLIGYLTGVSHERLNWFHRWFSRILWLTVTIHMCFWFRSWGRYHFIVAQLKENTYATTGFCSWIVLTFMLLTSSKPIRVYGYEIFLPLHLCTWAGFIAAVYYHAPDEVKAWVWVPIGLFCFDRLSRAAIMVFNNIRFTSCSCRRKDNSSLWANRANFIPLSGGVTKITILNPSFTWKPGCHIFLGCHSLAPFQSHPFTIASIPADGALELFVRAEKGATRRFFKYASEQASLVSDADNSRPAAGKMVTIEGPYGTIRDLRQFDSVVLIAGGIGATYTVPLLRDIIHGWKIACSIAPSGDSTDRNLKTNIVTRNIRFIWIVKSRTQLTWFGKELRTALYDLERCRAQKPETQVKLDISVYLTCDEALSESPEDETRISSKLGGKYASGASTLSESSEDRLSLSNNKEKTPEQKLTDNDSFSPKSNRLAPKTCGTGACRCKHTIDDETTDEISPCCCSKIPKSMTDDASHVASFAANNDKAMFVSGSEDDEGKGPPNYTQEAYPKFSESAVVSSPLPQLRILTGRPDSRNIIRATLERARGESGIVVCGPRGLKDDVQRSVTALSDERAVHKGTGAQGIYFHSEGFWY</sequence>